<evidence type="ECO:0000313" key="3">
    <source>
        <dbReference type="Proteomes" id="UP000294980"/>
    </source>
</evidence>
<comment type="caution">
    <text evidence="2">The sequence shown here is derived from an EMBL/GenBank/DDBJ whole genome shotgun (WGS) entry which is preliminary data.</text>
</comment>
<name>A0A4R2KTD7_9GAMM</name>
<sequence>MKRTLIHLTAAAALSGVACSMVNAQDDDRLSMDVSMNLDSFFGFNPFVGVTYDTEKDYDLTFYGIAWGAGTGADWGQWTEFGFGVGFEAMDGALYINPQLGFTQGNLLSSGTADDGIVGDGIVPNLTVNYDTEEWEGEFYFGWYKDLRDEAPAGGTTLEYIHYWGNYGYRFADYFSVGLHFEELELRGGSNASSQDGYQWLGPYFQVAKGDAGMRFSAGWDLTSDNDSFSTNDFYKLQFFYSF</sequence>
<reference evidence="2 3" key="1">
    <citation type="submission" date="2019-03" db="EMBL/GenBank/DDBJ databases">
        <title>Genomic Encyclopedia of Type Strains, Phase IV (KMG-IV): sequencing the most valuable type-strain genomes for metagenomic binning, comparative biology and taxonomic classification.</title>
        <authorList>
            <person name="Goeker M."/>
        </authorList>
    </citation>
    <scope>NUCLEOTIDE SEQUENCE [LARGE SCALE GENOMIC DNA]</scope>
    <source>
        <strain evidence="2 3">DSM 23344</strain>
    </source>
</reference>
<organism evidence="2 3">
    <name type="scientific">Chromatocurvus halotolerans</name>
    <dbReference type="NCBI Taxonomy" id="1132028"/>
    <lineage>
        <taxon>Bacteria</taxon>
        <taxon>Pseudomonadati</taxon>
        <taxon>Pseudomonadota</taxon>
        <taxon>Gammaproteobacteria</taxon>
        <taxon>Cellvibrionales</taxon>
        <taxon>Halieaceae</taxon>
        <taxon>Chromatocurvus</taxon>
    </lineage>
</organism>
<dbReference type="Proteomes" id="UP000294980">
    <property type="component" value="Unassembled WGS sequence"/>
</dbReference>
<dbReference type="AlphaFoldDB" id="A0A4R2KTD7"/>
<keyword evidence="3" id="KW-1185">Reference proteome</keyword>
<proteinExistence type="predicted"/>
<accession>A0A4R2KTD7</accession>
<dbReference type="PROSITE" id="PS51257">
    <property type="entry name" value="PROKAR_LIPOPROTEIN"/>
    <property type="match status" value="1"/>
</dbReference>
<feature type="signal peptide" evidence="1">
    <location>
        <begin position="1"/>
        <end position="24"/>
    </location>
</feature>
<gene>
    <name evidence="2" type="ORF">EV688_10398</name>
</gene>
<dbReference type="EMBL" id="SLWX01000003">
    <property type="protein sequence ID" value="TCO77084.1"/>
    <property type="molecule type" value="Genomic_DNA"/>
</dbReference>
<evidence type="ECO:0008006" key="4">
    <source>
        <dbReference type="Google" id="ProtNLM"/>
    </source>
</evidence>
<keyword evidence="1" id="KW-0732">Signal</keyword>
<dbReference type="InterPro" id="IPR046620">
    <property type="entry name" value="DUF6733"/>
</dbReference>
<protein>
    <recommendedName>
        <fullName evidence="4">Nucleoside-specific outer membrane channel protein Tsx</fullName>
    </recommendedName>
</protein>
<evidence type="ECO:0000256" key="1">
    <source>
        <dbReference type="SAM" id="SignalP"/>
    </source>
</evidence>
<feature type="chain" id="PRO_5020213743" description="Nucleoside-specific outer membrane channel protein Tsx" evidence="1">
    <location>
        <begin position="25"/>
        <end position="243"/>
    </location>
</feature>
<dbReference type="RefSeq" id="WP_205686610.1">
    <property type="nucleotide sequence ID" value="NZ_QQSW01000008.1"/>
</dbReference>
<evidence type="ECO:0000313" key="2">
    <source>
        <dbReference type="EMBL" id="TCO77084.1"/>
    </source>
</evidence>
<dbReference type="Pfam" id="PF20507">
    <property type="entry name" value="DUF6733"/>
    <property type="match status" value="1"/>
</dbReference>